<feature type="compositionally biased region" description="Low complexity" evidence="1">
    <location>
        <begin position="180"/>
        <end position="192"/>
    </location>
</feature>
<dbReference type="GeneID" id="115472464"/>
<dbReference type="RefSeq" id="XP_030062614.1">
    <property type="nucleotide sequence ID" value="XM_030206754.1"/>
</dbReference>
<proteinExistence type="predicted"/>
<feature type="region of interest" description="Disordered" evidence="1">
    <location>
        <begin position="123"/>
        <end position="209"/>
    </location>
</feature>
<evidence type="ECO:0000313" key="2">
    <source>
        <dbReference type="Proteomes" id="UP000515156"/>
    </source>
</evidence>
<evidence type="ECO:0000256" key="1">
    <source>
        <dbReference type="SAM" id="MobiDB-lite"/>
    </source>
</evidence>
<feature type="compositionally biased region" description="Basic and acidic residues" evidence="1">
    <location>
        <begin position="198"/>
        <end position="209"/>
    </location>
</feature>
<protein>
    <submittedName>
        <fullName evidence="3">Uncharacterized protein LOC115472464</fullName>
    </submittedName>
</protein>
<sequence>MAGAQQKESVADSNYYHEEWQGRKSEATELDAEYKFAPGQIEDVLGNRLVKEQRKERNAIYFSMIDHRWLYEEEEVEALKARLKVHKPLVKRCLFCDHGRGSKRIALWDNVEEIGNPLLEHVTDSSDTETEASYPPCVPESPWQSADISDDDFPSTHSPTFTDLDASSGYFPYYRTDGELSNSPDSLNSSFSGEETEENKLDREGRYGC</sequence>
<name>A0A6P7YI74_9AMPH</name>
<dbReference type="OrthoDB" id="10370810at2759"/>
<organism evidence="2 3">
    <name type="scientific">Microcaecilia unicolor</name>
    <dbReference type="NCBI Taxonomy" id="1415580"/>
    <lineage>
        <taxon>Eukaryota</taxon>
        <taxon>Metazoa</taxon>
        <taxon>Chordata</taxon>
        <taxon>Craniata</taxon>
        <taxon>Vertebrata</taxon>
        <taxon>Euteleostomi</taxon>
        <taxon>Amphibia</taxon>
        <taxon>Gymnophiona</taxon>
        <taxon>Siphonopidae</taxon>
        <taxon>Microcaecilia</taxon>
    </lineage>
</organism>
<keyword evidence="2" id="KW-1185">Reference proteome</keyword>
<gene>
    <name evidence="3" type="primary">LOC115472464</name>
</gene>
<dbReference type="AlphaFoldDB" id="A0A6P7YI74"/>
<accession>A0A6P7YI74</accession>
<reference evidence="3" key="1">
    <citation type="submission" date="2025-08" db="UniProtKB">
        <authorList>
            <consortium name="RefSeq"/>
        </authorList>
    </citation>
    <scope>IDENTIFICATION</scope>
</reference>
<dbReference type="Proteomes" id="UP000515156">
    <property type="component" value="Chromosome 6"/>
</dbReference>
<dbReference type="InParanoid" id="A0A6P7YI74"/>
<dbReference type="KEGG" id="muo:115472464"/>
<evidence type="ECO:0000313" key="3">
    <source>
        <dbReference type="RefSeq" id="XP_030062614.1"/>
    </source>
</evidence>